<dbReference type="EMBL" id="OC857595">
    <property type="protein sequence ID" value="CAD7625376.1"/>
    <property type="molecule type" value="Genomic_DNA"/>
</dbReference>
<evidence type="ECO:0000256" key="3">
    <source>
        <dbReference type="ARBA" id="ARBA00022695"/>
    </source>
</evidence>
<keyword evidence="2" id="KW-0808">Transferase</keyword>
<dbReference type="OrthoDB" id="2320933at2759"/>
<comment type="catalytic activity">
    <reaction evidence="7">
        <text>DNA(n) + a 2'-deoxyribonucleoside 5'-triphosphate = DNA(n+1) + diphosphate</text>
        <dbReference type="Rhea" id="RHEA:22508"/>
        <dbReference type="Rhea" id="RHEA-COMP:17339"/>
        <dbReference type="Rhea" id="RHEA-COMP:17340"/>
        <dbReference type="ChEBI" id="CHEBI:33019"/>
        <dbReference type="ChEBI" id="CHEBI:61560"/>
        <dbReference type="ChEBI" id="CHEBI:173112"/>
        <dbReference type="EC" id="2.7.7.7"/>
    </reaction>
</comment>
<dbReference type="Pfam" id="PF00476">
    <property type="entry name" value="DNA_pol_A"/>
    <property type="match status" value="1"/>
</dbReference>
<evidence type="ECO:0000256" key="4">
    <source>
        <dbReference type="ARBA" id="ARBA00022741"/>
    </source>
</evidence>
<dbReference type="SUPFAM" id="SSF158702">
    <property type="entry name" value="Sec63 N-terminal domain-like"/>
    <property type="match status" value="1"/>
</dbReference>
<dbReference type="PROSITE" id="PS00447">
    <property type="entry name" value="DNA_POLYMERASE_A"/>
    <property type="match status" value="1"/>
</dbReference>
<dbReference type="InterPro" id="IPR001650">
    <property type="entry name" value="Helicase_C-like"/>
</dbReference>
<organism evidence="11">
    <name type="scientific">Medioppia subpectinata</name>
    <dbReference type="NCBI Taxonomy" id="1979941"/>
    <lineage>
        <taxon>Eukaryota</taxon>
        <taxon>Metazoa</taxon>
        <taxon>Ecdysozoa</taxon>
        <taxon>Arthropoda</taxon>
        <taxon>Chelicerata</taxon>
        <taxon>Arachnida</taxon>
        <taxon>Acari</taxon>
        <taxon>Acariformes</taxon>
        <taxon>Sarcoptiformes</taxon>
        <taxon>Oribatida</taxon>
        <taxon>Brachypylina</taxon>
        <taxon>Oppioidea</taxon>
        <taxon>Oppiidae</taxon>
        <taxon>Medioppia</taxon>
    </lineage>
</organism>
<dbReference type="PANTHER" id="PTHR10133">
    <property type="entry name" value="DNA POLYMERASE I"/>
    <property type="match status" value="1"/>
</dbReference>
<evidence type="ECO:0000256" key="2">
    <source>
        <dbReference type="ARBA" id="ARBA00022679"/>
    </source>
</evidence>
<evidence type="ECO:0000256" key="7">
    <source>
        <dbReference type="ARBA" id="ARBA00049244"/>
    </source>
</evidence>
<dbReference type="InterPro" id="IPR019760">
    <property type="entry name" value="DNA-dir_DNA_pol_A_CS"/>
</dbReference>
<evidence type="ECO:0000259" key="9">
    <source>
        <dbReference type="PROSITE" id="PS51192"/>
    </source>
</evidence>
<dbReference type="Gene3D" id="1.20.1060.10">
    <property type="entry name" value="Taq DNA Polymerase, Chain T, domain 4"/>
    <property type="match status" value="2"/>
</dbReference>
<dbReference type="PROSITE" id="PS51192">
    <property type="entry name" value="HELICASE_ATP_BIND_1"/>
    <property type="match status" value="1"/>
</dbReference>
<dbReference type="InterPro" id="IPR043502">
    <property type="entry name" value="DNA/RNA_pol_sf"/>
</dbReference>
<feature type="region of interest" description="Disordered" evidence="8">
    <location>
        <begin position="1114"/>
        <end position="1165"/>
    </location>
</feature>
<dbReference type="CDD" id="cd18026">
    <property type="entry name" value="DEXHc_POLQ-like"/>
    <property type="match status" value="1"/>
</dbReference>
<dbReference type="Gene3D" id="3.30.70.370">
    <property type="match status" value="1"/>
</dbReference>
<dbReference type="InterPro" id="IPR001098">
    <property type="entry name" value="DNA-dir_DNA_pol_A_palm_dom"/>
</dbReference>
<dbReference type="InterPro" id="IPR002298">
    <property type="entry name" value="DNA_polymerase_A"/>
</dbReference>
<dbReference type="CDD" id="cd18795">
    <property type="entry name" value="SF2_C_Ski2"/>
    <property type="match status" value="1"/>
</dbReference>
<evidence type="ECO:0000256" key="5">
    <source>
        <dbReference type="ARBA" id="ARBA00022840"/>
    </source>
</evidence>
<keyword evidence="4" id="KW-0547">Nucleotide-binding</keyword>
<dbReference type="Pfam" id="PF00270">
    <property type="entry name" value="DEAD"/>
    <property type="match status" value="1"/>
</dbReference>
<dbReference type="Pfam" id="PF00271">
    <property type="entry name" value="Helicase_C"/>
    <property type="match status" value="1"/>
</dbReference>
<keyword evidence="3" id="KW-0548">Nucleotidyltransferase</keyword>
<feature type="domain" description="Helicase C-terminal" evidence="10">
    <location>
        <begin position="334"/>
        <end position="545"/>
    </location>
</feature>
<keyword evidence="6" id="KW-0239">DNA-directed DNA polymerase</keyword>
<dbReference type="InterPro" id="IPR036397">
    <property type="entry name" value="RNaseH_sf"/>
</dbReference>
<accession>A0A7R9KP57</accession>
<dbReference type="Gene3D" id="1.10.3380.20">
    <property type="match status" value="1"/>
</dbReference>
<dbReference type="GO" id="GO:0003887">
    <property type="term" value="F:DNA-directed DNA polymerase activity"/>
    <property type="evidence" value="ECO:0007669"/>
    <property type="project" value="UniProtKB-KW"/>
</dbReference>
<dbReference type="SMART" id="SM00487">
    <property type="entry name" value="DEXDc"/>
    <property type="match status" value="1"/>
</dbReference>
<name>A0A7R9KP57_9ACAR</name>
<dbReference type="GO" id="GO:0006261">
    <property type="term" value="P:DNA-templated DNA replication"/>
    <property type="evidence" value="ECO:0007669"/>
    <property type="project" value="InterPro"/>
</dbReference>
<dbReference type="FunFam" id="3.40.50.300:FF:000968">
    <property type="entry name" value="Helicase and polymerase-containing protein TEBICHI"/>
    <property type="match status" value="1"/>
</dbReference>
<dbReference type="InterPro" id="IPR046931">
    <property type="entry name" value="HTH_61"/>
</dbReference>
<dbReference type="Pfam" id="PF20470">
    <property type="entry name" value="HTH_61"/>
    <property type="match status" value="1"/>
</dbReference>
<dbReference type="Gene3D" id="1.10.150.20">
    <property type="entry name" value="5' to 3' exonuclease, C-terminal subdomain"/>
    <property type="match status" value="1"/>
</dbReference>
<protein>
    <recommendedName>
        <fullName evidence="1">DNA-directed DNA polymerase</fullName>
        <ecNumber evidence="1">2.7.7.7</ecNumber>
    </recommendedName>
</protein>
<dbReference type="Proteomes" id="UP000759131">
    <property type="component" value="Unassembled WGS sequence"/>
</dbReference>
<keyword evidence="12" id="KW-1185">Reference proteome</keyword>
<feature type="compositionally biased region" description="Polar residues" evidence="8">
    <location>
        <begin position="1012"/>
        <end position="1024"/>
    </location>
</feature>
<evidence type="ECO:0000313" key="11">
    <source>
        <dbReference type="EMBL" id="CAD7625376.1"/>
    </source>
</evidence>
<dbReference type="SUPFAM" id="SSF56672">
    <property type="entry name" value="DNA/RNA polymerases"/>
    <property type="match status" value="2"/>
</dbReference>
<dbReference type="GO" id="GO:0005524">
    <property type="term" value="F:ATP binding"/>
    <property type="evidence" value="ECO:0007669"/>
    <property type="project" value="UniProtKB-KW"/>
</dbReference>
<dbReference type="SMART" id="SM00482">
    <property type="entry name" value="POLAc"/>
    <property type="match status" value="1"/>
</dbReference>
<dbReference type="SUPFAM" id="SSF52540">
    <property type="entry name" value="P-loop containing nucleoside triphosphate hydrolases"/>
    <property type="match status" value="1"/>
</dbReference>
<dbReference type="FunFam" id="1.10.150.20:FF:000070">
    <property type="entry name" value="DNA polymerase I, putative"/>
    <property type="match status" value="1"/>
</dbReference>
<dbReference type="PRINTS" id="PR00868">
    <property type="entry name" value="DNAPOLI"/>
</dbReference>
<evidence type="ECO:0000259" key="10">
    <source>
        <dbReference type="PROSITE" id="PS51194"/>
    </source>
</evidence>
<evidence type="ECO:0000256" key="6">
    <source>
        <dbReference type="ARBA" id="ARBA00022932"/>
    </source>
</evidence>
<gene>
    <name evidence="11" type="ORF">OSB1V03_LOCUS5811</name>
</gene>
<dbReference type="GO" id="GO:0097681">
    <property type="term" value="P:double-strand break repair via alternative nonhomologous end joining"/>
    <property type="evidence" value="ECO:0007669"/>
    <property type="project" value="TreeGrafter"/>
</dbReference>
<dbReference type="Gene3D" id="3.30.420.10">
    <property type="entry name" value="Ribonuclease H-like superfamily/Ribonuclease H"/>
    <property type="match status" value="2"/>
</dbReference>
<feature type="compositionally biased region" description="Polar residues" evidence="8">
    <location>
        <begin position="1114"/>
        <end position="1127"/>
    </location>
</feature>
<dbReference type="CDD" id="cd08638">
    <property type="entry name" value="DNA_pol_A_theta"/>
    <property type="match status" value="1"/>
</dbReference>
<reference evidence="11" key="1">
    <citation type="submission" date="2020-11" db="EMBL/GenBank/DDBJ databases">
        <authorList>
            <person name="Tran Van P."/>
        </authorList>
    </citation>
    <scope>NUCLEOTIDE SEQUENCE</scope>
</reference>
<feature type="domain" description="Helicase ATP-binding" evidence="9">
    <location>
        <begin position="111"/>
        <end position="284"/>
    </location>
</feature>
<dbReference type="EMBL" id="CAJPIZ010003020">
    <property type="protein sequence ID" value="CAG2105806.1"/>
    <property type="molecule type" value="Genomic_DNA"/>
</dbReference>
<evidence type="ECO:0000256" key="8">
    <source>
        <dbReference type="SAM" id="MobiDB-lite"/>
    </source>
</evidence>
<dbReference type="Gene3D" id="3.40.50.300">
    <property type="entry name" value="P-loop containing nucleotide triphosphate hydrolases"/>
    <property type="match status" value="2"/>
</dbReference>
<dbReference type="SMART" id="SM00490">
    <property type="entry name" value="HELICc"/>
    <property type="match status" value="1"/>
</dbReference>
<dbReference type="InterPro" id="IPR014001">
    <property type="entry name" value="Helicase_ATP-bd"/>
</dbReference>
<keyword evidence="5" id="KW-0067">ATP-binding</keyword>
<proteinExistence type="predicted"/>
<dbReference type="InterPro" id="IPR027417">
    <property type="entry name" value="P-loop_NTPase"/>
</dbReference>
<evidence type="ECO:0000256" key="1">
    <source>
        <dbReference type="ARBA" id="ARBA00012417"/>
    </source>
</evidence>
<dbReference type="PANTHER" id="PTHR10133:SF62">
    <property type="entry name" value="DNA POLYMERASE THETA"/>
    <property type="match status" value="1"/>
</dbReference>
<dbReference type="PROSITE" id="PS51194">
    <property type="entry name" value="HELICASE_CTER"/>
    <property type="match status" value="1"/>
</dbReference>
<dbReference type="Pfam" id="PF21099">
    <property type="entry name" value="POLQ_helical"/>
    <property type="match status" value="1"/>
</dbReference>
<dbReference type="InterPro" id="IPR011545">
    <property type="entry name" value="DEAD/DEAH_box_helicase_dom"/>
</dbReference>
<dbReference type="GO" id="GO:0003677">
    <property type="term" value="F:DNA binding"/>
    <property type="evidence" value="ECO:0007669"/>
    <property type="project" value="InterPro"/>
</dbReference>
<evidence type="ECO:0000313" key="12">
    <source>
        <dbReference type="Proteomes" id="UP000759131"/>
    </source>
</evidence>
<dbReference type="EC" id="2.7.7.7" evidence="1"/>
<dbReference type="InterPro" id="IPR048960">
    <property type="entry name" value="POLQ-like_helical"/>
</dbReference>
<sequence length="2061" mass="231045">MLHTAGTANNVFANNKSNNKKHMYKKRSVRQPGLVRSRGRHRVPNALKSDQKYTINYSFDDNSSHSSVSNISANFDRNLLSNWSFPQRIHQFYATKGITKLFDWQVECLNMDGVLEGRNLVYSAPTSAGKTMVSDILMYKKLLEHKKKAIVILPFVSVTQEKVFTLKRVLRAVGVNVDAFAGGVNPRGGLARVDVAVCTIEKANNMINKLIEDNKLSEIGLIVVDELHMIGNNSRGFLLELLLTKVLYLKSKMGHEIQIVGMSATIPNLDAIAKWLNAALYVTDFRPVPLYERVNIGDVVYDAKTMTEYRRLDIKDYDIKKSDGSDDSNLLFLAIETLVSGLGSVVFCATKAQCEKLCRTLASNIWELGSGKKVANKSTQDFRNKLKTAIDFNKIEQLLQQLQKCPAGADPGVVANLRFGVAYHHAGLSIDERCIIEQAFRDGVIKILCATSTLSAGVNLPARLVIIRSPLDFKNSMMDVMSYRQMIGRAGRQGVDTMGESILMCSESNRAKGEELLKSSLSPISSCLMGINPIDGSPISDQSFGGIKRAILEIIANGMANNYEDVSQYIQKSFLASISSNAVTETIITDIIAYLVDEKLIHSMTDTDSQDRKITPTQFGKAVLASGVSPKDGAFILNELNKAKVSLCLSTDLHLLYEVTPITVSGQLESIDWQHFLKLWDKLDDDMRRVGKLVGVSENTLFSFIRKSGLSNEDQLLIHKRFYAALALHDLCHEVPLREVAAKYKCTKGMLQSLQQNASSYAGMLTTFCNRLGWHSLEVLIEQFQSRLFFGVQRELIDLMRITSLNACVARVLYNNKYDTVVAVANVDNYSDIELALMNSGPFDKSKAADASVVWLPALNKAMNVREMAKAMVFEARELINKDLGIKVYDLSQISSDGSASTGVGDRCLEDFTDESNDAPNNRFTKLVSPVKQTLSDTKENVDCVEREESVEDMSFVEESAPSVATNCDNNNSCDVSRSHPHISEPLQSMIVSPMDNINTSRIDQEELDANKPSTSKNVMSSTPIAAHHSSRSSRLRTVSEKQSENSFLADCDKPKVNEESSFDLGDSLDNISWDRLNCDLNKINESHNECEMNSIHDISMKNLSTISTDLLTKRCQSPDTSGDTLNSRQSDHSSKRSSSPSPSGKMMAERLNKRSHSSASDISNVLSDDSFPPFSDDSLDNKSDVSTNSSVVTKTVFNELKIGHKFTVSALDSTNMSSIDALLNKLVDNKTFCLHFKTQPKATETVRLIGSKIKALKKNNAPVVNGLDMRYNNTVITAIMIAFESESSVYYVSTDKALNKIRDHFRTKLGSDSKVVTFDVCLCYKVLKHCFGCDLQLLDSIDWFDVRIGHWILDPESKRPDSIQELVKIYCENYSLLFVKSKSNLETDCISTGLMFPLVNALMNELEAKKQLKAFKRTEIPSRLVIADMELNGMIVDKDYMTKQLDLLRETKRQLEAKAYEISNIRFKLSSPTEIAKVLYEDMNLLSNYYGVVKKNVTAKGGANARSGSKVVTFDVCLCYKVLKHCFGCDLQLLDSIDWFDVRIGHWILDPESKRPDSIQELVKIYCENYSLLFVKSKSNLETDCISTGLMFPLVNALMNELESKKQLKAFKRTEIPSRLVIADMELNGMIVDKDYMTKQLDLLRETKRQLEAKAYEISNIKFKLSSPTEIAKVLYEDMNLLSNYYGVVKKNVTAKGGANARSGRKLPKHLSTSKVALKKLMSLTTNPLPRVILDWRRVEYAIKTSIKPVMDYVRLDNDLQLHIINGLCDDWSSTGRISMHEPNLIGINKDFSVDDIDVEDNGFHQRVDFSLRKCFIARNGWQLVSADYSQLELRILAHLSKDRRLTQVLNSGGDVFKNIASVWKSKSVDDITADERQQSKQICYGMIYGKGEKSLAEDLEVTEEEAKEFMETFINRYDGVKRFISETIDNCRECGFVETLSGRRRYLPHILSGNSALRARAERQAVNSTIQGSAADLVKTAMAALRTRLLAESGIDCRFILQMHDELMYEVIDTCVDPFVHIMTECMENCRKNFSVELAVRVKTGPNWAQLQYIDSPHD</sequence>
<feature type="region of interest" description="Disordered" evidence="8">
    <location>
        <begin position="1008"/>
        <end position="1033"/>
    </location>
</feature>